<accession>A0A3M9N4B8</accession>
<dbReference type="Proteomes" id="UP000267223">
    <property type="component" value="Unassembled WGS sequence"/>
</dbReference>
<dbReference type="RefSeq" id="WP_123122583.1">
    <property type="nucleotide sequence ID" value="NZ_RJJR01000026.1"/>
</dbReference>
<protein>
    <submittedName>
        <fullName evidence="1">Uncharacterized protein</fullName>
    </submittedName>
</protein>
<reference evidence="1 2" key="1">
    <citation type="submission" date="2018-11" db="EMBL/GenBank/DDBJ databases">
        <title>Draft genome sequence of Ferruginibacter sp. BO-59.</title>
        <authorList>
            <person name="Im W.T."/>
        </authorList>
    </citation>
    <scope>NUCLEOTIDE SEQUENCE [LARGE SCALE GENOMIC DNA]</scope>
    <source>
        <strain evidence="1 2">BO-59</strain>
    </source>
</reference>
<organism evidence="1 2">
    <name type="scientific">Hanamia caeni</name>
    <dbReference type="NCBI Taxonomy" id="2294116"/>
    <lineage>
        <taxon>Bacteria</taxon>
        <taxon>Pseudomonadati</taxon>
        <taxon>Bacteroidota</taxon>
        <taxon>Chitinophagia</taxon>
        <taxon>Chitinophagales</taxon>
        <taxon>Chitinophagaceae</taxon>
        <taxon>Hanamia</taxon>
    </lineage>
</organism>
<dbReference type="AlphaFoldDB" id="A0A3M9N4B8"/>
<keyword evidence="2" id="KW-1185">Reference proteome</keyword>
<proteinExistence type="predicted"/>
<name>A0A3M9N4B8_9BACT</name>
<dbReference type="EMBL" id="RJJR01000026">
    <property type="protein sequence ID" value="RNI32167.1"/>
    <property type="molecule type" value="Genomic_DNA"/>
</dbReference>
<dbReference type="OrthoDB" id="799443at2"/>
<evidence type="ECO:0000313" key="2">
    <source>
        <dbReference type="Proteomes" id="UP000267223"/>
    </source>
</evidence>
<sequence length="95" mass="11155">MQIKYTLDAFASLTSLLNFIESKNTQGAALRWLERYEAFLLKTLVNVKRLTLCKNPVFKKLQLHCIYFNDWLIAVSVHDDFILVEALLHKSRIRD</sequence>
<comment type="caution">
    <text evidence="1">The sequence shown here is derived from an EMBL/GenBank/DDBJ whole genome shotgun (WGS) entry which is preliminary data.</text>
</comment>
<evidence type="ECO:0000313" key="1">
    <source>
        <dbReference type="EMBL" id="RNI32167.1"/>
    </source>
</evidence>
<gene>
    <name evidence="1" type="ORF">EFY79_20245</name>
</gene>